<evidence type="ECO:0000256" key="7">
    <source>
        <dbReference type="ARBA" id="ARBA00022989"/>
    </source>
</evidence>
<comment type="caution">
    <text evidence="11">The sequence shown here is derived from an EMBL/GenBank/DDBJ whole genome shotgun (WGS) entry which is preliminary data.</text>
</comment>
<sequence length="463" mass="49699">MVRSLRILSFLKQNFNFKKQSVTRIIVCSFAAVILIGALLLMLPISSRDGTGTPLLHALFTATSATCVTGLVVYDTYTQFSVFGQWVILLLIQIGGLGLVTLTTFFNVAIGRRLGFKSLRLASESINLSDPGQAKSLLKFVMMFAFVFEAVGAVLLGFVFIPQFGAEGIFIAVFTSISAFCNAGFDILGRLVPGASLRLYAQNPYVLAVVSLLIISGGLGFVVWNDLAAYREKKHLRTHTKLVLLMTVILLVIGTIGVAVLEWNNPETLGKMPWYHRISNAMFASVTARTAGFDSFDMNLMGPIAKTLIILLMFIGAAPGGTGGGIKVTTISVIMVAVASVARGREEVTVFSRRIDYKTVYRSLTIMTLSLGVVVVSTLSIFYGTSDKVSELNALFEAVSAFATVGLTVGATADMNAFAQIVTIVTMLIGRVGPVSMAISLAAHPTDRNMHRSVSPQAHISVG</sequence>
<keyword evidence="5 10" id="KW-0812">Transmembrane</keyword>
<organism evidence="11 12">
    <name type="scientific">Candidatus Ruthenibacterium avium</name>
    <dbReference type="NCBI Taxonomy" id="2838751"/>
    <lineage>
        <taxon>Bacteria</taxon>
        <taxon>Bacillati</taxon>
        <taxon>Bacillota</taxon>
        <taxon>Clostridia</taxon>
        <taxon>Eubacteriales</taxon>
        <taxon>Oscillospiraceae</taxon>
        <taxon>Ruthenibacterium</taxon>
    </lineage>
</organism>
<feature type="transmembrane region" description="Helical" evidence="10">
    <location>
        <begin position="86"/>
        <end position="110"/>
    </location>
</feature>
<comment type="subcellular location">
    <subcellularLocation>
        <location evidence="1">Cell membrane</location>
        <topology evidence="1">Multi-pass membrane protein</topology>
    </subcellularLocation>
</comment>
<dbReference type="Proteomes" id="UP000824209">
    <property type="component" value="Unassembled WGS sequence"/>
</dbReference>
<evidence type="ECO:0000256" key="10">
    <source>
        <dbReference type="SAM" id="Phobius"/>
    </source>
</evidence>
<feature type="transmembrane region" description="Helical" evidence="10">
    <location>
        <begin position="140"/>
        <end position="161"/>
    </location>
</feature>
<evidence type="ECO:0000313" key="11">
    <source>
        <dbReference type="EMBL" id="HJB40063.1"/>
    </source>
</evidence>
<feature type="transmembrane region" description="Helical" evidence="10">
    <location>
        <begin position="363"/>
        <end position="383"/>
    </location>
</feature>
<keyword evidence="2" id="KW-0813">Transport</keyword>
<proteinExistence type="predicted"/>
<keyword evidence="3" id="KW-1003">Cell membrane</keyword>
<feature type="transmembrane region" description="Helical" evidence="10">
    <location>
        <begin position="21"/>
        <end position="43"/>
    </location>
</feature>
<evidence type="ECO:0000256" key="5">
    <source>
        <dbReference type="ARBA" id="ARBA00022692"/>
    </source>
</evidence>
<dbReference type="PANTHER" id="PTHR32024:SF1">
    <property type="entry name" value="KTR SYSTEM POTASSIUM UPTAKE PROTEIN B"/>
    <property type="match status" value="1"/>
</dbReference>
<accession>A0A9D2M353</accession>
<reference evidence="11" key="2">
    <citation type="submission" date="2021-04" db="EMBL/GenBank/DDBJ databases">
        <authorList>
            <person name="Gilroy R."/>
        </authorList>
    </citation>
    <scope>NUCLEOTIDE SEQUENCE</scope>
    <source>
        <strain evidence="11">ChiBcec8-14828</strain>
    </source>
</reference>
<dbReference type="Pfam" id="PF02386">
    <property type="entry name" value="TrkH"/>
    <property type="match status" value="1"/>
</dbReference>
<keyword evidence="8" id="KW-0406">Ion transport</keyword>
<evidence type="ECO:0000256" key="2">
    <source>
        <dbReference type="ARBA" id="ARBA00022448"/>
    </source>
</evidence>
<evidence type="ECO:0000256" key="3">
    <source>
        <dbReference type="ARBA" id="ARBA00022475"/>
    </source>
</evidence>
<feature type="transmembrane region" description="Helical" evidence="10">
    <location>
        <begin position="168"/>
        <end position="185"/>
    </location>
</feature>
<feature type="transmembrane region" description="Helical" evidence="10">
    <location>
        <begin position="55"/>
        <end position="74"/>
    </location>
</feature>
<dbReference type="GO" id="GO:0015379">
    <property type="term" value="F:potassium:chloride symporter activity"/>
    <property type="evidence" value="ECO:0007669"/>
    <property type="project" value="InterPro"/>
</dbReference>
<keyword evidence="6" id="KW-0630">Potassium</keyword>
<feature type="transmembrane region" description="Helical" evidence="10">
    <location>
        <begin position="324"/>
        <end position="342"/>
    </location>
</feature>
<dbReference type="GO" id="GO:0005886">
    <property type="term" value="C:plasma membrane"/>
    <property type="evidence" value="ECO:0007669"/>
    <property type="project" value="UniProtKB-SubCell"/>
</dbReference>
<feature type="transmembrane region" description="Helical" evidence="10">
    <location>
        <begin position="417"/>
        <end position="443"/>
    </location>
</feature>
<keyword evidence="4" id="KW-0633">Potassium transport</keyword>
<evidence type="ECO:0000256" key="8">
    <source>
        <dbReference type="ARBA" id="ARBA00023065"/>
    </source>
</evidence>
<feature type="transmembrane region" description="Helical" evidence="10">
    <location>
        <begin position="242"/>
        <end position="262"/>
    </location>
</feature>
<dbReference type="NCBIfam" id="TIGR00933">
    <property type="entry name" value="2a38"/>
    <property type="match status" value="1"/>
</dbReference>
<dbReference type="InterPro" id="IPR004772">
    <property type="entry name" value="TrkH"/>
</dbReference>
<evidence type="ECO:0000256" key="4">
    <source>
        <dbReference type="ARBA" id="ARBA00022538"/>
    </source>
</evidence>
<name>A0A9D2M353_9FIRM</name>
<evidence type="ECO:0000313" key="12">
    <source>
        <dbReference type="Proteomes" id="UP000824209"/>
    </source>
</evidence>
<dbReference type="PANTHER" id="PTHR32024">
    <property type="entry name" value="TRK SYSTEM POTASSIUM UPTAKE PROTEIN TRKG-RELATED"/>
    <property type="match status" value="1"/>
</dbReference>
<dbReference type="InterPro" id="IPR003445">
    <property type="entry name" value="Cat_transpt"/>
</dbReference>
<dbReference type="EMBL" id="DWYA01000057">
    <property type="protein sequence ID" value="HJB40063.1"/>
    <property type="molecule type" value="Genomic_DNA"/>
</dbReference>
<evidence type="ECO:0000256" key="6">
    <source>
        <dbReference type="ARBA" id="ARBA00022958"/>
    </source>
</evidence>
<keyword evidence="7 10" id="KW-1133">Transmembrane helix</keyword>
<evidence type="ECO:0000256" key="1">
    <source>
        <dbReference type="ARBA" id="ARBA00004651"/>
    </source>
</evidence>
<dbReference type="AlphaFoldDB" id="A0A9D2M353"/>
<evidence type="ECO:0000256" key="9">
    <source>
        <dbReference type="ARBA" id="ARBA00023136"/>
    </source>
</evidence>
<reference evidence="11" key="1">
    <citation type="journal article" date="2021" name="PeerJ">
        <title>Extensive microbial diversity within the chicken gut microbiome revealed by metagenomics and culture.</title>
        <authorList>
            <person name="Gilroy R."/>
            <person name="Ravi A."/>
            <person name="Getino M."/>
            <person name="Pursley I."/>
            <person name="Horton D.L."/>
            <person name="Alikhan N.F."/>
            <person name="Baker D."/>
            <person name="Gharbi K."/>
            <person name="Hall N."/>
            <person name="Watson M."/>
            <person name="Adriaenssens E.M."/>
            <person name="Foster-Nyarko E."/>
            <person name="Jarju S."/>
            <person name="Secka A."/>
            <person name="Antonio M."/>
            <person name="Oren A."/>
            <person name="Chaudhuri R.R."/>
            <person name="La Ragione R."/>
            <person name="Hildebrand F."/>
            <person name="Pallen M.J."/>
        </authorList>
    </citation>
    <scope>NUCLEOTIDE SEQUENCE</scope>
    <source>
        <strain evidence="11">ChiBcec8-14828</strain>
    </source>
</reference>
<gene>
    <name evidence="11" type="ORF">H9943_06665</name>
</gene>
<protein>
    <submittedName>
        <fullName evidence="11">TrkH family potassium uptake protein</fullName>
    </submittedName>
</protein>
<keyword evidence="9 10" id="KW-0472">Membrane</keyword>
<feature type="transmembrane region" description="Helical" evidence="10">
    <location>
        <begin position="205"/>
        <end position="230"/>
    </location>
</feature>